<evidence type="ECO:0000256" key="1">
    <source>
        <dbReference type="SAM" id="Phobius"/>
    </source>
</evidence>
<name>A0A2M6XV16_9BACT</name>
<dbReference type="AlphaFoldDB" id="A0A2M6XV16"/>
<keyword evidence="1" id="KW-0472">Membrane</keyword>
<keyword evidence="1" id="KW-0812">Transmembrane</keyword>
<feature type="transmembrane region" description="Helical" evidence="1">
    <location>
        <begin position="6"/>
        <end position="30"/>
    </location>
</feature>
<proteinExistence type="predicted"/>
<reference evidence="3" key="1">
    <citation type="submission" date="2017-09" db="EMBL/GenBank/DDBJ databases">
        <title>Depth-based differentiation of microbial function through sediment-hosted aquifers and enrichment of novel symbionts in the deep terrestrial subsurface.</title>
        <authorList>
            <person name="Probst A.J."/>
            <person name="Ladd B."/>
            <person name="Jarett J.K."/>
            <person name="Geller-Mcgrath D.E."/>
            <person name="Sieber C.M.K."/>
            <person name="Emerson J.B."/>
            <person name="Anantharaman K."/>
            <person name="Thomas B.C."/>
            <person name="Malmstrom R."/>
            <person name="Stieglmeier M."/>
            <person name="Klingl A."/>
            <person name="Woyke T."/>
            <person name="Ryan C.M."/>
            <person name="Banfield J.F."/>
        </authorList>
    </citation>
    <scope>NUCLEOTIDE SEQUENCE [LARGE SCALE GENOMIC DNA]</scope>
</reference>
<protein>
    <submittedName>
        <fullName evidence="2">Uncharacterized protein</fullName>
    </submittedName>
</protein>
<comment type="caution">
    <text evidence="2">The sequence shown here is derived from an EMBL/GenBank/DDBJ whole genome shotgun (WGS) entry which is preliminary data.</text>
</comment>
<evidence type="ECO:0000313" key="2">
    <source>
        <dbReference type="EMBL" id="PIU16029.1"/>
    </source>
</evidence>
<feature type="transmembrane region" description="Helical" evidence="1">
    <location>
        <begin position="51"/>
        <end position="72"/>
    </location>
</feature>
<evidence type="ECO:0000313" key="3">
    <source>
        <dbReference type="Proteomes" id="UP000229784"/>
    </source>
</evidence>
<keyword evidence="1" id="KW-1133">Transmembrane helix</keyword>
<organism evidence="2 3">
    <name type="scientific">bacterium (Candidatus Gribaldobacteria) CG08_land_8_20_14_0_20_39_15</name>
    <dbReference type="NCBI Taxonomy" id="2014273"/>
    <lineage>
        <taxon>Bacteria</taxon>
        <taxon>Candidatus Gribaldobacteria</taxon>
    </lineage>
</organism>
<gene>
    <name evidence="2" type="ORF">COT20_01000</name>
</gene>
<dbReference type="Proteomes" id="UP000229784">
    <property type="component" value="Unassembled WGS sequence"/>
</dbReference>
<sequence>MVLLSLWIYILIGFALTVFGVFTWLCFVWTNRDTLNRQNIITGIQVAALHTFKIFLYCSLIFILIYIFFYIYGK</sequence>
<accession>A0A2M6XV16</accession>
<dbReference type="EMBL" id="PEXQ01000023">
    <property type="protein sequence ID" value="PIU16029.1"/>
    <property type="molecule type" value="Genomic_DNA"/>
</dbReference>